<sequence>MFQLVDFHKFFHWSNFHHFSTRELIKLTDGSGKEQKGSVQAALMILFKHKWLTREISYEIAWFQSEINCNFGSKDETLSALLIF</sequence>
<name>A0A0A9E8Z9_ARUDO</name>
<evidence type="ECO:0000313" key="1">
    <source>
        <dbReference type="EMBL" id="JAD95498.1"/>
    </source>
</evidence>
<dbReference type="AlphaFoldDB" id="A0A0A9E8Z9"/>
<dbReference type="EMBL" id="GBRH01202397">
    <property type="protein sequence ID" value="JAD95498.1"/>
    <property type="molecule type" value="Transcribed_RNA"/>
</dbReference>
<reference evidence="1" key="1">
    <citation type="submission" date="2014-09" db="EMBL/GenBank/DDBJ databases">
        <authorList>
            <person name="Magalhaes I.L.F."/>
            <person name="Oliveira U."/>
            <person name="Santos F.R."/>
            <person name="Vidigal T.H.D.A."/>
            <person name="Brescovit A.D."/>
            <person name="Santos A.J."/>
        </authorList>
    </citation>
    <scope>NUCLEOTIDE SEQUENCE</scope>
    <source>
        <tissue evidence="1">Shoot tissue taken approximately 20 cm above the soil surface</tissue>
    </source>
</reference>
<protein>
    <submittedName>
        <fullName evidence="1">Uncharacterized protein</fullName>
    </submittedName>
</protein>
<organism evidence="1">
    <name type="scientific">Arundo donax</name>
    <name type="common">Giant reed</name>
    <name type="synonym">Donax arundinaceus</name>
    <dbReference type="NCBI Taxonomy" id="35708"/>
    <lineage>
        <taxon>Eukaryota</taxon>
        <taxon>Viridiplantae</taxon>
        <taxon>Streptophyta</taxon>
        <taxon>Embryophyta</taxon>
        <taxon>Tracheophyta</taxon>
        <taxon>Spermatophyta</taxon>
        <taxon>Magnoliopsida</taxon>
        <taxon>Liliopsida</taxon>
        <taxon>Poales</taxon>
        <taxon>Poaceae</taxon>
        <taxon>PACMAD clade</taxon>
        <taxon>Arundinoideae</taxon>
        <taxon>Arundineae</taxon>
        <taxon>Arundo</taxon>
    </lineage>
</organism>
<reference evidence="1" key="2">
    <citation type="journal article" date="2015" name="Data Brief">
        <title>Shoot transcriptome of the giant reed, Arundo donax.</title>
        <authorList>
            <person name="Barrero R.A."/>
            <person name="Guerrero F.D."/>
            <person name="Moolhuijzen P."/>
            <person name="Goolsby J.A."/>
            <person name="Tidwell J."/>
            <person name="Bellgard S.E."/>
            <person name="Bellgard M.I."/>
        </authorList>
    </citation>
    <scope>NUCLEOTIDE SEQUENCE</scope>
    <source>
        <tissue evidence="1">Shoot tissue taken approximately 20 cm above the soil surface</tissue>
    </source>
</reference>
<accession>A0A0A9E8Z9</accession>
<proteinExistence type="predicted"/>